<keyword evidence="2" id="KW-1185">Reference proteome</keyword>
<evidence type="ECO:0000313" key="1">
    <source>
        <dbReference type="EMBL" id="MBD0833745.1"/>
    </source>
</evidence>
<dbReference type="RefSeq" id="WP_223154831.1">
    <property type="nucleotide sequence ID" value="NZ_JACVXB010000015.1"/>
</dbReference>
<dbReference type="Proteomes" id="UP000600588">
    <property type="component" value="Unassembled WGS sequence"/>
</dbReference>
<dbReference type="EMBL" id="JACVXB010000015">
    <property type="protein sequence ID" value="MBD0833745.1"/>
    <property type="molecule type" value="Genomic_DNA"/>
</dbReference>
<comment type="caution">
    <text evidence="1">The sequence shown here is derived from an EMBL/GenBank/DDBJ whole genome shotgun (WGS) entry which is preliminary data.</text>
</comment>
<evidence type="ECO:0000313" key="2">
    <source>
        <dbReference type="Proteomes" id="UP000600588"/>
    </source>
</evidence>
<accession>A0A8J6U993</accession>
<name>A0A8J6U993_9FLAO</name>
<gene>
    <name evidence="1" type="ORF">ICJ83_16565</name>
</gene>
<dbReference type="AlphaFoldDB" id="A0A8J6U993"/>
<reference evidence="1 2" key="1">
    <citation type="submission" date="2020-09" db="EMBL/GenBank/DDBJ databases">
        <title>TT11 complete genome.</title>
        <authorList>
            <person name="Wu Z."/>
        </authorList>
    </citation>
    <scope>NUCLEOTIDE SEQUENCE [LARGE SCALE GENOMIC DNA]</scope>
    <source>
        <strain evidence="1 2">TT11</strain>
    </source>
</reference>
<protein>
    <submittedName>
        <fullName evidence="1">Uncharacterized protein</fullName>
    </submittedName>
</protein>
<organism evidence="1 2">
    <name type="scientific">Aestuariibaculum sediminum</name>
    <dbReference type="NCBI Taxonomy" id="2770637"/>
    <lineage>
        <taxon>Bacteria</taxon>
        <taxon>Pseudomonadati</taxon>
        <taxon>Bacteroidota</taxon>
        <taxon>Flavobacteriia</taxon>
        <taxon>Flavobacteriales</taxon>
        <taxon>Flavobacteriaceae</taxon>
    </lineage>
</organism>
<proteinExistence type="predicted"/>
<sequence>MKSAVSGKTMSDKDLYTEELLTLLSKDKATINLLADYKLKFDDLRVMISTLEQHGAGQIVRGHYVAVSSIAFVDTLNVLCNYWENDGFKIEDKSKSESNEAMAYQMLRSF</sequence>